<keyword evidence="8" id="KW-1185">Reference proteome</keyword>
<dbReference type="InterPro" id="IPR009003">
    <property type="entry name" value="Peptidase_S1_PA"/>
</dbReference>
<dbReference type="PROSITE" id="PS00134">
    <property type="entry name" value="TRYPSIN_HIS"/>
    <property type="match status" value="1"/>
</dbReference>
<keyword evidence="3 5" id="KW-0720">Serine protease</keyword>
<dbReference type="GeneID" id="108738566"/>
<feature type="transmembrane region" description="Helical" evidence="6">
    <location>
        <begin position="76"/>
        <end position="94"/>
    </location>
</feature>
<accession>A0A1W4WUG0</accession>
<dbReference type="PROSITE" id="PS00135">
    <property type="entry name" value="TRYPSIN_SER"/>
    <property type="match status" value="1"/>
</dbReference>
<dbReference type="InterPro" id="IPR018114">
    <property type="entry name" value="TRYPSIN_HIS"/>
</dbReference>
<dbReference type="PANTHER" id="PTHR24252:SF18">
    <property type="entry name" value="OVOCHYMASE 1"/>
    <property type="match status" value="1"/>
</dbReference>
<evidence type="ECO:0000256" key="3">
    <source>
        <dbReference type="ARBA" id="ARBA00022825"/>
    </source>
</evidence>
<dbReference type="SMART" id="SM00020">
    <property type="entry name" value="Tryp_SPc"/>
    <property type="match status" value="1"/>
</dbReference>
<dbReference type="InterPro" id="IPR001254">
    <property type="entry name" value="Trypsin_dom"/>
</dbReference>
<gene>
    <name evidence="9" type="primary">LOC108738566</name>
</gene>
<evidence type="ECO:0000256" key="4">
    <source>
        <dbReference type="ARBA" id="ARBA00023157"/>
    </source>
</evidence>
<dbReference type="Gene3D" id="2.40.10.10">
    <property type="entry name" value="Trypsin-like serine proteases"/>
    <property type="match status" value="1"/>
</dbReference>
<keyword evidence="6" id="KW-1133">Transmembrane helix</keyword>
<keyword evidence="2 5" id="KW-0378">Hydrolase</keyword>
<dbReference type="FunFam" id="2.40.10.10:FF:000006">
    <property type="entry name" value="Serine proteinase stubble"/>
    <property type="match status" value="1"/>
</dbReference>
<name>A0A1W4WUG0_AGRPL</name>
<protein>
    <submittedName>
        <fullName evidence="9">Trypsin-1-like isoform X1</fullName>
    </submittedName>
</protein>
<evidence type="ECO:0000256" key="6">
    <source>
        <dbReference type="SAM" id="Phobius"/>
    </source>
</evidence>
<evidence type="ECO:0000256" key="5">
    <source>
        <dbReference type="RuleBase" id="RU363034"/>
    </source>
</evidence>
<dbReference type="Proteomes" id="UP000192223">
    <property type="component" value="Unplaced"/>
</dbReference>
<keyword evidence="6" id="KW-0472">Membrane</keyword>
<reference evidence="9" key="1">
    <citation type="submission" date="2025-08" db="UniProtKB">
        <authorList>
            <consortium name="RefSeq"/>
        </authorList>
    </citation>
    <scope>IDENTIFICATION</scope>
    <source>
        <tissue evidence="9">Entire body</tissue>
    </source>
</reference>
<dbReference type="OrthoDB" id="10012881at2759"/>
<dbReference type="GO" id="GO:0004252">
    <property type="term" value="F:serine-type endopeptidase activity"/>
    <property type="evidence" value="ECO:0007669"/>
    <property type="project" value="InterPro"/>
</dbReference>
<organism evidence="8 9">
    <name type="scientific">Agrilus planipennis</name>
    <name type="common">Emerald ash borer</name>
    <name type="synonym">Agrilus marcopoli</name>
    <dbReference type="NCBI Taxonomy" id="224129"/>
    <lineage>
        <taxon>Eukaryota</taxon>
        <taxon>Metazoa</taxon>
        <taxon>Ecdysozoa</taxon>
        <taxon>Arthropoda</taxon>
        <taxon>Hexapoda</taxon>
        <taxon>Insecta</taxon>
        <taxon>Pterygota</taxon>
        <taxon>Neoptera</taxon>
        <taxon>Endopterygota</taxon>
        <taxon>Coleoptera</taxon>
        <taxon>Polyphaga</taxon>
        <taxon>Elateriformia</taxon>
        <taxon>Buprestoidea</taxon>
        <taxon>Buprestidae</taxon>
        <taxon>Agrilinae</taxon>
        <taxon>Agrilus</taxon>
    </lineage>
</organism>
<dbReference type="InterPro" id="IPR043504">
    <property type="entry name" value="Peptidase_S1_PA_chymotrypsin"/>
</dbReference>
<keyword evidence="6" id="KW-0812">Transmembrane</keyword>
<dbReference type="STRING" id="224129.A0A1W4WUG0"/>
<dbReference type="FunCoup" id="A0A1W4WUG0">
    <property type="interactions" value="32"/>
</dbReference>
<sequence>MDGYIDKIKYLYVFGFRVSVVPDYLLFFYYFYSIFCSHHSLVLVPCSIHVHSHFLLSASFRFHYSIGRIKMKINSVAAVFLAIVFCASFQFYLVCCEIQELTNGNRNNVYFVSPAFESIRVQTGDQNKFFLPNSGGSPSGFLSNRFNITNRPSGTPDKNFVNWIFGAFGAKPQNDEENCSPCQCGISYKMTRIVGGVETQVNMYPWIATLTYNSRFYCGATVINNKYLLTAAHCVNGFTKERLGASFLVHDRDVNENQSFTKKIKNVIRHRSYHSGALYNNDIALLELDSPLEFNNVLRPVCLPSAGRSYSGQSGVVIGWGATVENGHIATKLREVEVPILSNEECKKTGYGNRITDNMLCAGYPEGMKDSCQGDSGGPLLVRNGTRYEITGVVSWGEGCAKPNYPGVYTRVNRYLTWITSNAKNACYCN</sequence>
<keyword evidence="1 5" id="KW-0645">Protease</keyword>
<dbReference type="PROSITE" id="PS50240">
    <property type="entry name" value="TRYPSIN_DOM"/>
    <property type="match status" value="1"/>
</dbReference>
<dbReference type="GO" id="GO:0006508">
    <property type="term" value="P:proteolysis"/>
    <property type="evidence" value="ECO:0007669"/>
    <property type="project" value="UniProtKB-KW"/>
</dbReference>
<dbReference type="CDD" id="cd00190">
    <property type="entry name" value="Tryp_SPc"/>
    <property type="match status" value="1"/>
</dbReference>
<feature type="transmembrane region" description="Helical" evidence="6">
    <location>
        <begin position="12"/>
        <end position="35"/>
    </location>
</feature>
<evidence type="ECO:0000256" key="2">
    <source>
        <dbReference type="ARBA" id="ARBA00022801"/>
    </source>
</evidence>
<evidence type="ECO:0000313" key="9">
    <source>
        <dbReference type="RefSeq" id="XP_018327536.1"/>
    </source>
</evidence>
<keyword evidence="4" id="KW-1015">Disulfide bond</keyword>
<dbReference type="PRINTS" id="PR00722">
    <property type="entry name" value="CHYMOTRYPSIN"/>
</dbReference>
<dbReference type="PANTHER" id="PTHR24252">
    <property type="entry name" value="ACROSIN-RELATED"/>
    <property type="match status" value="1"/>
</dbReference>
<dbReference type="KEGG" id="apln:108738566"/>
<dbReference type="Pfam" id="PF00089">
    <property type="entry name" value="Trypsin"/>
    <property type="match status" value="1"/>
</dbReference>
<dbReference type="InterPro" id="IPR033116">
    <property type="entry name" value="TRYPSIN_SER"/>
</dbReference>
<evidence type="ECO:0000313" key="8">
    <source>
        <dbReference type="Proteomes" id="UP000192223"/>
    </source>
</evidence>
<feature type="transmembrane region" description="Helical" evidence="6">
    <location>
        <begin position="41"/>
        <end position="64"/>
    </location>
</feature>
<dbReference type="AlphaFoldDB" id="A0A1W4WUG0"/>
<dbReference type="RefSeq" id="XP_018327536.1">
    <property type="nucleotide sequence ID" value="XM_018472034.1"/>
</dbReference>
<evidence type="ECO:0000259" key="7">
    <source>
        <dbReference type="PROSITE" id="PS50240"/>
    </source>
</evidence>
<dbReference type="SUPFAM" id="SSF50494">
    <property type="entry name" value="Trypsin-like serine proteases"/>
    <property type="match status" value="1"/>
</dbReference>
<proteinExistence type="predicted"/>
<dbReference type="InterPro" id="IPR001314">
    <property type="entry name" value="Peptidase_S1A"/>
</dbReference>
<evidence type="ECO:0000256" key="1">
    <source>
        <dbReference type="ARBA" id="ARBA00022670"/>
    </source>
</evidence>
<feature type="domain" description="Peptidase S1" evidence="7">
    <location>
        <begin position="193"/>
        <end position="424"/>
    </location>
</feature>
<dbReference type="InParanoid" id="A0A1W4WUG0"/>